<keyword evidence="3" id="KW-1185">Reference proteome</keyword>
<dbReference type="InterPro" id="IPR003409">
    <property type="entry name" value="MORN"/>
</dbReference>
<organism evidence="2 3">
    <name type="scientific">Massilia eurypsychrophila</name>
    <dbReference type="NCBI Taxonomy" id="1485217"/>
    <lineage>
        <taxon>Bacteria</taxon>
        <taxon>Pseudomonadati</taxon>
        <taxon>Pseudomonadota</taxon>
        <taxon>Betaproteobacteria</taxon>
        <taxon>Burkholderiales</taxon>
        <taxon>Oxalobacteraceae</taxon>
        <taxon>Telluria group</taxon>
        <taxon>Massilia</taxon>
    </lineage>
</organism>
<dbReference type="AlphaFoldDB" id="A0A2G8TL37"/>
<evidence type="ECO:0000313" key="2">
    <source>
        <dbReference type="EMBL" id="PIL46746.1"/>
    </source>
</evidence>
<dbReference type="SMART" id="SM00698">
    <property type="entry name" value="MORN"/>
    <property type="match status" value="3"/>
</dbReference>
<evidence type="ECO:0000313" key="3">
    <source>
        <dbReference type="Proteomes" id="UP000230390"/>
    </source>
</evidence>
<dbReference type="PANTHER" id="PTHR23084">
    <property type="entry name" value="PHOSPHATIDYLINOSITOL-4-PHOSPHATE 5-KINASE RELATED"/>
    <property type="match status" value="1"/>
</dbReference>
<protein>
    <recommendedName>
        <fullName evidence="4">TonB C-terminal domain-containing protein</fullName>
    </recommendedName>
</protein>
<dbReference type="Proteomes" id="UP000230390">
    <property type="component" value="Unassembled WGS sequence"/>
</dbReference>
<dbReference type="PANTHER" id="PTHR23084:SF179">
    <property type="entry name" value="OS10G0565000 PROTEIN"/>
    <property type="match status" value="1"/>
</dbReference>
<dbReference type="OrthoDB" id="8911971at2"/>
<evidence type="ECO:0008006" key="4">
    <source>
        <dbReference type="Google" id="ProtNLM"/>
    </source>
</evidence>
<dbReference type="SUPFAM" id="SSF74653">
    <property type="entry name" value="TolA/TonB C-terminal domain"/>
    <property type="match status" value="1"/>
</dbReference>
<sequence>MRRRASLPGGRSRHQSERDGRVERCLQGWLADGAGVLERSRRGVFSDTLVASYEVTMVQGRMEGAGKIKFANGTAFTGAFKDGRRDGPGYMAYANGDQLEVDFRDNLPNGAGVLLLSSGAGYEGGWKDGKFDGVGTRTYQLGGSYAGAWKAGKWHGNGVLTYAGSGRQLAAVFDNGRVAGTPADKLVDEQLVIHRDGMKSAKQTPMSISQTSDQPYEKLTAAEQAAFHETYPTLAPGDEPPYPLNGPRAVYEWMRKAQHKMMVEGDLRINVVVGKDGNVVSVTTLGKPSPEMAKFAAIVVGKEKYKAAVCDGAPCEMIYSYNMRFLTR</sequence>
<proteinExistence type="predicted"/>
<accession>A0A2G8TL37</accession>
<comment type="caution">
    <text evidence="2">The sequence shown here is derived from an EMBL/GenBank/DDBJ whole genome shotgun (WGS) entry which is preliminary data.</text>
</comment>
<dbReference type="SUPFAM" id="SSF82185">
    <property type="entry name" value="Histone H3 K4-specific methyltransferase SET7/9 N-terminal domain"/>
    <property type="match status" value="1"/>
</dbReference>
<keyword evidence="1" id="KW-0677">Repeat</keyword>
<evidence type="ECO:0000256" key="1">
    <source>
        <dbReference type="ARBA" id="ARBA00022737"/>
    </source>
</evidence>
<dbReference type="EMBL" id="PDOC01000001">
    <property type="protein sequence ID" value="PIL46746.1"/>
    <property type="molecule type" value="Genomic_DNA"/>
</dbReference>
<gene>
    <name evidence="2" type="ORF">CR105_00895</name>
</gene>
<name>A0A2G8TL37_9BURK</name>
<dbReference type="Gene3D" id="2.20.110.10">
    <property type="entry name" value="Histone H3 K4-specific methyltransferase SET7/9 N-terminal domain"/>
    <property type="match status" value="2"/>
</dbReference>
<reference evidence="2 3" key="1">
    <citation type="submission" date="2017-10" db="EMBL/GenBank/DDBJ databases">
        <title>Massilia psychrophilum sp. nov., a novel purple-pigmented bacterium isolated from Tianshan glacier, Xinjiang Municipality, China.</title>
        <authorList>
            <person name="Wang H."/>
        </authorList>
    </citation>
    <scope>NUCLEOTIDE SEQUENCE [LARGE SCALE GENOMIC DNA]</scope>
    <source>
        <strain evidence="2 3">JCM 30074</strain>
    </source>
</reference>
<dbReference type="Pfam" id="PF02493">
    <property type="entry name" value="MORN"/>
    <property type="match status" value="5"/>
</dbReference>